<feature type="chain" id="PRO_5002071534" description="Lipoprotein" evidence="1">
    <location>
        <begin position="27"/>
        <end position="168"/>
    </location>
</feature>
<evidence type="ECO:0000256" key="1">
    <source>
        <dbReference type="SAM" id="SignalP"/>
    </source>
</evidence>
<sequence>MRWTNMLFLLPLGACSTAALPPAASAQLPAEAMAPQAPLMPTRILDRAAADRLLAADGATLQWIGWDTRGVVRVVEENGTIRLDAAQDQPDGPGRMSVSGTVEEIGADYFVLNGTIRITDTPDAGRQCSADKLWHFAVTQNRPYWRLREFEWCDGLTDYIDIYMAKAG</sequence>
<dbReference type="AlphaFoldDB" id="A0A0B2BXF0"/>
<name>A0A0B2BXF0_9SPHN</name>
<organism evidence="2 3">
    <name type="scientific">Croceibacterium mercuriale</name>
    <dbReference type="NCBI Taxonomy" id="1572751"/>
    <lineage>
        <taxon>Bacteria</taxon>
        <taxon>Pseudomonadati</taxon>
        <taxon>Pseudomonadota</taxon>
        <taxon>Alphaproteobacteria</taxon>
        <taxon>Sphingomonadales</taxon>
        <taxon>Erythrobacteraceae</taxon>
        <taxon>Croceibacterium</taxon>
    </lineage>
</organism>
<protein>
    <recommendedName>
        <fullName evidence="4">Lipoprotein</fullName>
    </recommendedName>
</protein>
<gene>
    <name evidence="2" type="ORF">PK98_09710</name>
</gene>
<reference evidence="2 3" key="1">
    <citation type="submission" date="2014-11" db="EMBL/GenBank/DDBJ databases">
        <title>Draft genome sequence of Kirrobacter mercurialis.</title>
        <authorList>
            <person name="Coil D.A."/>
            <person name="Eisen J.A."/>
        </authorList>
    </citation>
    <scope>NUCLEOTIDE SEQUENCE [LARGE SCALE GENOMIC DNA]</scope>
    <source>
        <strain evidence="2 3">Coronado</strain>
    </source>
</reference>
<keyword evidence="3" id="KW-1185">Reference proteome</keyword>
<dbReference type="OrthoDB" id="5684986at2"/>
<evidence type="ECO:0000313" key="2">
    <source>
        <dbReference type="EMBL" id="KHL24351.1"/>
    </source>
</evidence>
<proteinExistence type="predicted"/>
<feature type="signal peptide" evidence="1">
    <location>
        <begin position="1"/>
        <end position="26"/>
    </location>
</feature>
<dbReference type="EMBL" id="JTDN01000002">
    <property type="protein sequence ID" value="KHL24351.1"/>
    <property type="molecule type" value="Genomic_DNA"/>
</dbReference>
<dbReference type="Proteomes" id="UP000030988">
    <property type="component" value="Unassembled WGS sequence"/>
</dbReference>
<evidence type="ECO:0008006" key="4">
    <source>
        <dbReference type="Google" id="ProtNLM"/>
    </source>
</evidence>
<comment type="caution">
    <text evidence="2">The sequence shown here is derived from an EMBL/GenBank/DDBJ whole genome shotgun (WGS) entry which is preliminary data.</text>
</comment>
<accession>A0A0B2BXF0</accession>
<evidence type="ECO:0000313" key="3">
    <source>
        <dbReference type="Proteomes" id="UP000030988"/>
    </source>
</evidence>
<keyword evidence="1" id="KW-0732">Signal</keyword>